<evidence type="ECO:0000256" key="4">
    <source>
        <dbReference type="ARBA" id="ARBA00022912"/>
    </source>
</evidence>
<evidence type="ECO:0000259" key="7">
    <source>
        <dbReference type="SMART" id="SM00226"/>
    </source>
</evidence>
<name>A0A0C2VE60_9BACL</name>
<dbReference type="STRING" id="889306.KP78_17950"/>
<dbReference type="Gene3D" id="3.40.50.2300">
    <property type="match status" value="1"/>
</dbReference>
<dbReference type="EC" id="3.1.3.48" evidence="2"/>
<dbReference type="InterPro" id="IPR050438">
    <property type="entry name" value="LMW_PTPase"/>
</dbReference>
<evidence type="ECO:0000313" key="8">
    <source>
        <dbReference type="EMBL" id="KIL47222.1"/>
    </source>
</evidence>
<feature type="active site" description="Proton donor" evidence="6">
    <location>
        <position position="109"/>
    </location>
</feature>
<dbReference type="PRINTS" id="PR00719">
    <property type="entry name" value="LMWPTPASE"/>
</dbReference>
<comment type="caution">
    <text evidence="8">The sequence shown here is derived from an EMBL/GenBank/DDBJ whole genome shotgun (WGS) entry which is preliminary data.</text>
</comment>
<dbReference type="InterPro" id="IPR036196">
    <property type="entry name" value="Ptyr_pPase_sf"/>
</dbReference>
<dbReference type="EMBL" id="JXRP01000014">
    <property type="protein sequence ID" value="KIL47222.1"/>
    <property type="molecule type" value="Genomic_DNA"/>
</dbReference>
<dbReference type="PANTHER" id="PTHR11717:SF7">
    <property type="entry name" value="LOW MOLECULAR WEIGHT PHOSPHOTYROSINE PROTEIN PHOSPHATASE"/>
    <property type="match status" value="1"/>
</dbReference>
<accession>A0A0C2VE60</accession>
<reference evidence="8 9" key="1">
    <citation type="submission" date="2015-01" db="EMBL/GenBank/DDBJ databases">
        <title>Genome sequencing of Jeotgalibacillus soli.</title>
        <authorList>
            <person name="Goh K.M."/>
            <person name="Chan K.-G."/>
            <person name="Yaakop A.S."/>
            <person name="Ee R."/>
            <person name="Gan H.M."/>
            <person name="Chan C.S."/>
        </authorList>
    </citation>
    <scope>NUCLEOTIDE SEQUENCE [LARGE SCALE GENOMIC DNA]</scope>
    <source>
        <strain evidence="8 9">P9</strain>
    </source>
</reference>
<protein>
    <recommendedName>
        <fullName evidence="2">protein-tyrosine-phosphatase</fullName>
        <ecNumber evidence="2">3.1.3.48</ecNumber>
    </recommendedName>
</protein>
<evidence type="ECO:0000256" key="3">
    <source>
        <dbReference type="ARBA" id="ARBA00022801"/>
    </source>
</evidence>
<dbReference type="InterPro" id="IPR017867">
    <property type="entry name" value="Tyr_phospatase_low_mol_wt"/>
</dbReference>
<evidence type="ECO:0000256" key="1">
    <source>
        <dbReference type="ARBA" id="ARBA00011063"/>
    </source>
</evidence>
<proteinExistence type="inferred from homology"/>
<dbReference type="Proteomes" id="UP000031938">
    <property type="component" value="Unassembled WGS sequence"/>
</dbReference>
<dbReference type="InterPro" id="IPR023485">
    <property type="entry name" value="Ptyr_pPase"/>
</dbReference>
<dbReference type="GO" id="GO:0004725">
    <property type="term" value="F:protein tyrosine phosphatase activity"/>
    <property type="evidence" value="ECO:0007669"/>
    <property type="project" value="UniProtKB-EC"/>
</dbReference>
<comment type="similarity">
    <text evidence="1">Belongs to the low molecular weight phosphotyrosine protein phosphatase family.</text>
</comment>
<evidence type="ECO:0000256" key="5">
    <source>
        <dbReference type="ARBA" id="ARBA00051722"/>
    </source>
</evidence>
<dbReference type="AlphaFoldDB" id="A0A0C2VE60"/>
<sequence>MAEAIFHDMIKKEGLEHRIDIDSAGTGHWYIGKAPHRGTLELLKNKGISGENLKARQLERRDLEEYDYIIAMDQSNRQDIEKLARAADKKPECLLLLELIQTYTTDVPDPYYSGNFEEVFDLLQEGCASLLEHIKKKHKNQLEGM</sequence>
<feature type="domain" description="Phosphotyrosine protein phosphatase I" evidence="7">
    <location>
        <begin position="1"/>
        <end position="133"/>
    </location>
</feature>
<dbReference type="SUPFAM" id="SSF52788">
    <property type="entry name" value="Phosphotyrosine protein phosphatases I"/>
    <property type="match status" value="1"/>
</dbReference>
<evidence type="ECO:0000256" key="6">
    <source>
        <dbReference type="PIRSR" id="PIRSR617867-1"/>
    </source>
</evidence>
<evidence type="ECO:0000256" key="2">
    <source>
        <dbReference type="ARBA" id="ARBA00013064"/>
    </source>
</evidence>
<comment type="catalytic activity">
    <reaction evidence="5">
        <text>O-phospho-L-tyrosyl-[protein] + H2O = L-tyrosyl-[protein] + phosphate</text>
        <dbReference type="Rhea" id="RHEA:10684"/>
        <dbReference type="Rhea" id="RHEA-COMP:10136"/>
        <dbReference type="Rhea" id="RHEA-COMP:20101"/>
        <dbReference type="ChEBI" id="CHEBI:15377"/>
        <dbReference type="ChEBI" id="CHEBI:43474"/>
        <dbReference type="ChEBI" id="CHEBI:46858"/>
        <dbReference type="ChEBI" id="CHEBI:61978"/>
        <dbReference type="EC" id="3.1.3.48"/>
    </reaction>
</comment>
<keyword evidence="9" id="KW-1185">Reference proteome</keyword>
<gene>
    <name evidence="8" type="ORF">KP78_17950</name>
</gene>
<dbReference type="Pfam" id="PF01451">
    <property type="entry name" value="LMWPc"/>
    <property type="match status" value="1"/>
</dbReference>
<dbReference type="PANTHER" id="PTHR11717">
    <property type="entry name" value="LOW MOLECULAR WEIGHT PROTEIN TYROSINE PHOSPHATASE"/>
    <property type="match status" value="1"/>
</dbReference>
<evidence type="ECO:0000313" key="9">
    <source>
        <dbReference type="Proteomes" id="UP000031938"/>
    </source>
</evidence>
<keyword evidence="3" id="KW-0378">Hydrolase</keyword>
<dbReference type="SMART" id="SM00226">
    <property type="entry name" value="LMWPc"/>
    <property type="match status" value="1"/>
</dbReference>
<organism evidence="8 9">
    <name type="scientific">Jeotgalibacillus soli</name>
    <dbReference type="NCBI Taxonomy" id="889306"/>
    <lineage>
        <taxon>Bacteria</taxon>
        <taxon>Bacillati</taxon>
        <taxon>Bacillota</taxon>
        <taxon>Bacilli</taxon>
        <taxon>Bacillales</taxon>
        <taxon>Caryophanaceae</taxon>
        <taxon>Jeotgalibacillus</taxon>
    </lineage>
</organism>
<dbReference type="CDD" id="cd16343">
    <property type="entry name" value="LMWPTP"/>
    <property type="match status" value="1"/>
</dbReference>
<keyword evidence="4" id="KW-0904">Protein phosphatase</keyword>
<dbReference type="PATRIC" id="fig|889306.3.peg.1808"/>